<reference evidence="2" key="1">
    <citation type="journal article" date="2021" name="J Fungi (Basel)">
        <title>Virulence traits and population genomics of the black yeast Aureobasidium melanogenum.</title>
        <authorList>
            <person name="Cernosa A."/>
            <person name="Sun X."/>
            <person name="Gostincar C."/>
            <person name="Fang C."/>
            <person name="Gunde-Cimerman N."/>
            <person name="Song Z."/>
        </authorList>
    </citation>
    <scope>NUCLEOTIDE SEQUENCE</scope>
    <source>
        <strain evidence="3">EXF-8016</strain>
        <strain evidence="2">EXF-9911</strain>
    </source>
</reference>
<comment type="caution">
    <text evidence="2">The sequence shown here is derived from an EMBL/GenBank/DDBJ whole genome shotgun (WGS) entry which is preliminary data.</text>
</comment>
<protein>
    <submittedName>
        <fullName evidence="2">Uncharacterized protein</fullName>
    </submittedName>
</protein>
<name>A0A9P8IVR8_AURME</name>
<dbReference type="Proteomes" id="UP000779574">
    <property type="component" value="Unassembled WGS sequence"/>
</dbReference>
<dbReference type="AlphaFoldDB" id="A0A9P8IVR8"/>
<gene>
    <name evidence="2" type="ORF">KCU76_g19455</name>
    <name evidence="3" type="ORF">KCV03_g10346</name>
</gene>
<feature type="region of interest" description="Disordered" evidence="1">
    <location>
        <begin position="1"/>
        <end position="96"/>
    </location>
</feature>
<sequence length="346" mass="37800">MNESLDQSLVTHTTNTTIALTTPREQEPSEGRSMTNNGVSEREDQVETNGDDATTPHEMSSATTAQKIDFIIESAGSPRTGGTDGPAAALGTEPSQQSHLYELQQTSPPLVDRQEESSPRELQPAVHEGRVGTMPGLPLGLMVEDRSITADQCIVVGGVSTGTSAGEDQNSPVVQDRSPEQALHDHLDAMVSMQTKKSEYLQQLLREIDSGHHLSQSQHGDDTSETLQALSSRLWEEPRLDPMIPQLTMTTTSAHRAIDDYGRAQSVENCIGVAIGKWGDVQATTRAGIDRLKELVNRFEEFSHDLDISRQLLQEIQKQATASKRSSRRSINAFFGAGDDNSWNID</sequence>
<feature type="compositionally biased region" description="Polar residues" evidence="1">
    <location>
        <begin position="1"/>
        <end position="10"/>
    </location>
</feature>
<evidence type="ECO:0000313" key="2">
    <source>
        <dbReference type="EMBL" id="KAG9660927.1"/>
    </source>
</evidence>
<dbReference type="EMBL" id="JAHFYH010000272">
    <property type="protein sequence ID" value="KAH0209206.1"/>
    <property type="molecule type" value="Genomic_DNA"/>
</dbReference>
<feature type="compositionally biased region" description="Polar residues" evidence="1">
    <location>
        <begin position="51"/>
        <end position="66"/>
    </location>
</feature>
<dbReference type="Proteomes" id="UP000767238">
    <property type="component" value="Unassembled WGS sequence"/>
</dbReference>
<feature type="region of interest" description="Disordered" evidence="1">
    <location>
        <begin position="108"/>
        <end position="133"/>
    </location>
</feature>
<reference evidence="2" key="2">
    <citation type="submission" date="2021-08" db="EMBL/GenBank/DDBJ databases">
        <authorList>
            <person name="Gostincar C."/>
            <person name="Sun X."/>
            <person name="Song Z."/>
            <person name="Gunde-Cimerman N."/>
        </authorList>
    </citation>
    <scope>NUCLEOTIDE SEQUENCE</scope>
    <source>
        <strain evidence="3">EXF-8016</strain>
        <strain evidence="2">EXF-9911</strain>
    </source>
</reference>
<feature type="non-terminal residue" evidence="2">
    <location>
        <position position="346"/>
    </location>
</feature>
<feature type="compositionally biased region" description="Low complexity" evidence="1">
    <location>
        <begin position="11"/>
        <end position="22"/>
    </location>
</feature>
<proteinExistence type="predicted"/>
<evidence type="ECO:0000313" key="4">
    <source>
        <dbReference type="Proteomes" id="UP000779574"/>
    </source>
</evidence>
<dbReference type="EMBL" id="JAHFXF010001991">
    <property type="protein sequence ID" value="KAG9660927.1"/>
    <property type="molecule type" value="Genomic_DNA"/>
</dbReference>
<accession>A0A9P8IVR8</accession>
<evidence type="ECO:0000313" key="3">
    <source>
        <dbReference type="EMBL" id="KAH0209206.1"/>
    </source>
</evidence>
<evidence type="ECO:0000256" key="1">
    <source>
        <dbReference type="SAM" id="MobiDB-lite"/>
    </source>
</evidence>
<organism evidence="2 4">
    <name type="scientific">Aureobasidium melanogenum</name>
    <name type="common">Aureobasidium pullulans var. melanogenum</name>
    <dbReference type="NCBI Taxonomy" id="46634"/>
    <lineage>
        <taxon>Eukaryota</taxon>
        <taxon>Fungi</taxon>
        <taxon>Dikarya</taxon>
        <taxon>Ascomycota</taxon>
        <taxon>Pezizomycotina</taxon>
        <taxon>Dothideomycetes</taxon>
        <taxon>Dothideomycetidae</taxon>
        <taxon>Dothideales</taxon>
        <taxon>Saccotheciaceae</taxon>
        <taxon>Aureobasidium</taxon>
    </lineage>
</organism>